<dbReference type="GO" id="GO:0004803">
    <property type="term" value="F:transposase activity"/>
    <property type="evidence" value="ECO:0007669"/>
    <property type="project" value="TreeGrafter"/>
</dbReference>
<dbReference type="RefSeq" id="WP_133852700.1">
    <property type="nucleotide sequence ID" value="NZ_SNXZ01000006.1"/>
</dbReference>
<dbReference type="EMBL" id="SNXZ01000006">
    <property type="protein sequence ID" value="TDP93677.1"/>
    <property type="molecule type" value="Genomic_DNA"/>
</dbReference>
<dbReference type="InterPro" id="IPR036388">
    <property type="entry name" value="WH-like_DNA-bd_sf"/>
</dbReference>
<dbReference type="Pfam" id="PF13936">
    <property type="entry name" value="HTH_38"/>
    <property type="match status" value="1"/>
</dbReference>
<dbReference type="GO" id="GO:0005829">
    <property type="term" value="C:cytosol"/>
    <property type="evidence" value="ECO:0007669"/>
    <property type="project" value="TreeGrafter"/>
</dbReference>
<comment type="caution">
    <text evidence="4">The sequence shown here is derived from an EMBL/GenBank/DDBJ whole genome shotgun (WGS) entry which is preliminary data.</text>
</comment>
<protein>
    <submittedName>
        <fullName evidence="4">MarR family protein</fullName>
    </submittedName>
</protein>
<keyword evidence="5" id="KW-1185">Reference proteome</keyword>
<dbReference type="InterPro" id="IPR025246">
    <property type="entry name" value="IS30-like_HTH"/>
</dbReference>
<evidence type="ECO:0000259" key="3">
    <source>
        <dbReference type="Pfam" id="PF13936"/>
    </source>
</evidence>
<dbReference type="AlphaFoldDB" id="A0A4R6S3M2"/>
<dbReference type="InterPro" id="IPR051917">
    <property type="entry name" value="Transposase-Integrase"/>
</dbReference>
<dbReference type="InterPro" id="IPR000835">
    <property type="entry name" value="HTH_MarR-typ"/>
</dbReference>
<dbReference type="PANTHER" id="PTHR10948">
    <property type="entry name" value="TRANSPOSASE"/>
    <property type="match status" value="1"/>
</dbReference>
<feature type="domain" description="Transposase IS30-like HTH" evidence="3">
    <location>
        <begin position="6"/>
        <end position="46"/>
    </location>
</feature>
<evidence type="ECO:0000313" key="5">
    <source>
        <dbReference type="Proteomes" id="UP000295444"/>
    </source>
</evidence>
<sequence>MNAKTRLTHEERQQIAGWLAEGLGYAEIARRLGRPTSTISREVARNGTSGDYRAEYAQQAAGRRARRRKPSPASEPDGRTGAEHDFVDEFAGLLAATGMPRMTARVFTCLLTAEGSLTAADLVRRLRVSPASVSKSIAYLEGMSLVARQVEPGRRREHYTVADDVWLRAWQTDTGAHGKIATTARDGVDLFGACTVAGRRLAAMAQFFGRLSEHMGGSVIAEPAADDALTVLAALVHAGRPLALSAMASALGWPRERVAAALAVIDRRPAVADPLTVERIWPETFTVAARPDRLSPAQRNRLPG</sequence>
<reference evidence="4 5" key="1">
    <citation type="submission" date="2019-03" db="EMBL/GenBank/DDBJ databases">
        <title>Genomic Encyclopedia of Type Strains, Phase IV (KMG-IV): sequencing the most valuable type-strain genomes for metagenomic binning, comparative biology and taxonomic classification.</title>
        <authorList>
            <person name="Goeker M."/>
        </authorList>
    </citation>
    <scope>NUCLEOTIDE SEQUENCE [LARGE SCALE GENOMIC DNA]</scope>
    <source>
        <strain evidence="4 5">DSM 45361</strain>
    </source>
</reference>
<evidence type="ECO:0000256" key="1">
    <source>
        <dbReference type="SAM" id="MobiDB-lite"/>
    </source>
</evidence>
<dbReference type="Gene3D" id="1.10.10.10">
    <property type="entry name" value="Winged helix-like DNA-binding domain superfamily/Winged helix DNA-binding domain"/>
    <property type="match status" value="1"/>
</dbReference>
<accession>A0A4R6S3M2</accession>
<feature type="domain" description="HTH marR-type" evidence="2">
    <location>
        <begin position="98"/>
        <end position="156"/>
    </location>
</feature>
<evidence type="ECO:0000259" key="2">
    <source>
        <dbReference type="Pfam" id="PF12802"/>
    </source>
</evidence>
<dbReference type="InterPro" id="IPR036390">
    <property type="entry name" value="WH_DNA-bd_sf"/>
</dbReference>
<dbReference type="OrthoDB" id="4823987at2"/>
<feature type="region of interest" description="Disordered" evidence="1">
    <location>
        <begin position="36"/>
        <end position="83"/>
    </location>
</feature>
<dbReference type="GO" id="GO:0003700">
    <property type="term" value="F:DNA-binding transcription factor activity"/>
    <property type="evidence" value="ECO:0007669"/>
    <property type="project" value="InterPro"/>
</dbReference>
<evidence type="ECO:0000313" key="4">
    <source>
        <dbReference type="EMBL" id="TDP93677.1"/>
    </source>
</evidence>
<name>A0A4R6S3M2_LABRH</name>
<dbReference type="Pfam" id="PF12802">
    <property type="entry name" value="MarR_2"/>
    <property type="match status" value="1"/>
</dbReference>
<dbReference type="PANTHER" id="PTHR10948:SF23">
    <property type="entry name" value="TRANSPOSASE INSI FOR INSERTION SEQUENCE ELEMENT IS30A-RELATED"/>
    <property type="match status" value="1"/>
</dbReference>
<gene>
    <name evidence="4" type="ORF">EV186_10671</name>
</gene>
<dbReference type="Proteomes" id="UP000295444">
    <property type="component" value="Unassembled WGS sequence"/>
</dbReference>
<organism evidence="4 5">
    <name type="scientific">Labedaea rhizosphaerae</name>
    <dbReference type="NCBI Taxonomy" id="598644"/>
    <lineage>
        <taxon>Bacteria</taxon>
        <taxon>Bacillati</taxon>
        <taxon>Actinomycetota</taxon>
        <taxon>Actinomycetes</taxon>
        <taxon>Pseudonocardiales</taxon>
        <taxon>Pseudonocardiaceae</taxon>
        <taxon>Labedaea</taxon>
    </lineage>
</organism>
<dbReference type="SUPFAM" id="SSF46785">
    <property type="entry name" value="Winged helix' DNA-binding domain"/>
    <property type="match status" value="1"/>
</dbReference>
<proteinExistence type="predicted"/>
<dbReference type="GO" id="GO:0032196">
    <property type="term" value="P:transposition"/>
    <property type="evidence" value="ECO:0007669"/>
    <property type="project" value="TreeGrafter"/>
</dbReference>